<dbReference type="EMBL" id="JRWP01000004">
    <property type="protein sequence ID" value="KGY10062.1"/>
    <property type="molecule type" value="Genomic_DNA"/>
</dbReference>
<comment type="caution">
    <text evidence="3">The sequence shown here is derived from an EMBL/GenBank/DDBJ whole genome shotgun (WGS) entry which is preliminary data.</text>
</comment>
<dbReference type="InterPro" id="IPR003607">
    <property type="entry name" value="HD/PDEase_dom"/>
</dbReference>
<dbReference type="PROSITE" id="PS51831">
    <property type="entry name" value="HD"/>
    <property type="match status" value="1"/>
</dbReference>
<accession>A0A0A5HWY1</accession>
<protein>
    <submittedName>
        <fullName evidence="3">Metal-dependent phosphohydrolase with tandem HD motifs</fullName>
    </submittedName>
</protein>
<keyword evidence="3" id="KW-0378">Hydrolase</keyword>
<dbReference type="RefSeq" id="WP_038188179.1">
    <property type="nucleotide sequence ID" value="NZ_JRWP01000004.1"/>
</dbReference>
<dbReference type="InterPro" id="IPR006674">
    <property type="entry name" value="HD_domain"/>
</dbReference>
<dbReference type="SUPFAM" id="SSF109604">
    <property type="entry name" value="HD-domain/PDEase-like"/>
    <property type="match status" value="2"/>
</dbReference>
<dbReference type="SMART" id="SM00471">
    <property type="entry name" value="HDc"/>
    <property type="match status" value="2"/>
</dbReference>
<evidence type="ECO:0000259" key="2">
    <source>
        <dbReference type="PROSITE" id="PS51832"/>
    </source>
</evidence>
<dbReference type="OrthoDB" id="9816273at2"/>
<dbReference type="InterPro" id="IPR037522">
    <property type="entry name" value="HD_GYP_dom"/>
</dbReference>
<sequence length="425" mass="48314">MEVSLDHVSVDLRQVLFEMACALDAVGVDDIHHGHRVGYIAYRCAQRMGWSEEKAQIAFSLGLIHDCGVTEATERSALLESLVPKDTISHCVKGYELLRACKPLESLAVPILYHHTWWSELAQTEGISEEDKQFAALLFISDRVDYLHANYCPDSYGNVTQSSREVITQELLANVWTMFDANHVQHMVELIDSDDFWFSMDSRYIENLAYRFDAVPFFSTHLTLEETISVAELFAQIVDAKSSFTFEHSRNVAKLTEFLGLQLGYSHRVQRMLYLAGLVHDIGKLKTPVAILHKPEALTEEEYVCIRRHATDTRHALIKMFHCQEVIDWASNHHERLDGSGYPMGKTAEQLDQPSRIVAIADVFQALTQSRPYRKGLTLSKAMCILNELVEKGQLDEKVYGCLQHHARRCYNISTGLDELATAHQ</sequence>
<evidence type="ECO:0000259" key="1">
    <source>
        <dbReference type="PROSITE" id="PS51831"/>
    </source>
</evidence>
<organism evidence="3 4">
    <name type="scientific">Photobacterium sp. (strain ATCC 43367)</name>
    <dbReference type="NCBI Taxonomy" id="379097"/>
    <lineage>
        <taxon>Bacteria</taxon>
        <taxon>Pseudomonadati</taxon>
        <taxon>Pseudomonadota</taxon>
        <taxon>Gammaproteobacteria</taxon>
        <taxon>Vibrionales</taxon>
        <taxon>Vibrionaceae</taxon>
        <taxon>Vibrio</taxon>
        <taxon>Vibrio oreintalis group</taxon>
    </lineage>
</organism>
<dbReference type="GO" id="GO:0008081">
    <property type="term" value="F:phosphoric diester hydrolase activity"/>
    <property type="evidence" value="ECO:0007669"/>
    <property type="project" value="UniProtKB-ARBA"/>
</dbReference>
<dbReference type="Proteomes" id="UP000030451">
    <property type="component" value="Unassembled WGS sequence"/>
</dbReference>
<dbReference type="PROSITE" id="PS51832">
    <property type="entry name" value="HD_GYP"/>
    <property type="match status" value="1"/>
</dbReference>
<dbReference type="Pfam" id="PF13487">
    <property type="entry name" value="HD_5"/>
    <property type="match status" value="1"/>
</dbReference>
<dbReference type="AlphaFoldDB" id="A0A0A5HWY1"/>
<dbReference type="STRING" id="379097.SE23_06650"/>
<dbReference type="Gene3D" id="1.10.3210.10">
    <property type="entry name" value="Hypothetical protein af1432"/>
    <property type="match status" value="2"/>
</dbReference>
<feature type="domain" description="HD" evidence="1">
    <location>
        <begin position="30"/>
        <end position="147"/>
    </location>
</feature>
<dbReference type="CDD" id="cd00077">
    <property type="entry name" value="HDc"/>
    <property type="match status" value="2"/>
</dbReference>
<feature type="domain" description="HD-GYP" evidence="2">
    <location>
        <begin position="223"/>
        <end position="419"/>
    </location>
</feature>
<dbReference type="PANTHER" id="PTHR43155">
    <property type="entry name" value="CYCLIC DI-GMP PHOSPHODIESTERASE PA4108-RELATED"/>
    <property type="match status" value="1"/>
</dbReference>
<evidence type="ECO:0000313" key="3">
    <source>
        <dbReference type="EMBL" id="KGY10062.1"/>
    </source>
</evidence>
<dbReference type="Pfam" id="PF01966">
    <property type="entry name" value="HD"/>
    <property type="match status" value="1"/>
</dbReference>
<reference evidence="3 4" key="1">
    <citation type="submission" date="2014-10" db="EMBL/GenBank/DDBJ databases">
        <title>Genome sequencing of Vibrio sinaloensis T08.</title>
        <authorList>
            <person name="Chan K.-G."/>
            <person name="Mohamad N.I."/>
        </authorList>
    </citation>
    <scope>NUCLEOTIDE SEQUENCE [LARGE SCALE GENOMIC DNA]</scope>
    <source>
        <strain evidence="3 4">T08</strain>
    </source>
</reference>
<evidence type="ECO:0000313" key="4">
    <source>
        <dbReference type="Proteomes" id="UP000030451"/>
    </source>
</evidence>
<name>A0A0A5HWY1_PHOS4</name>
<proteinExistence type="predicted"/>
<gene>
    <name evidence="3" type="ORF">NM06_03860</name>
</gene>
<dbReference type="PANTHER" id="PTHR43155:SF1">
    <property type="entry name" value="3'3'-CGAMP-SPECIFIC PHOSPHODIESTERASE 1"/>
    <property type="match status" value="1"/>
</dbReference>